<gene>
    <name evidence="1" type="ORF">GLYMA_09G115700</name>
</gene>
<dbReference type="AlphaFoldDB" id="A0A0R0ICY4"/>
<protein>
    <submittedName>
        <fullName evidence="1 2">Uncharacterized protein</fullName>
    </submittedName>
</protein>
<dbReference type="Proteomes" id="UP000008827">
    <property type="component" value="Chromosome 9"/>
</dbReference>
<dbReference type="EMBL" id="CM000842">
    <property type="protein sequence ID" value="KRH38165.1"/>
    <property type="molecule type" value="Genomic_DNA"/>
</dbReference>
<accession>A0A0R0ICY4</accession>
<evidence type="ECO:0000313" key="2">
    <source>
        <dbReference type="EnsemblPlants" id="KRH38165"/>
    </source>
</evidence>
<dbReference type="Gramene" id="KRH38165">
    <property type="protein sequence ID" value="KRH38165"/>
    <property type="gene ID" value="GLYMA_09G115700"/>
</dbReference>
<reference evidence="1" key="3">
    <citation type="submission" date="2018-07" db="EMBL/GenBank/DDBJ databases">
        <title>WGS assembly of Glycine max.</title>
        <authorList>
            <person name="Schmutz J."/>
            <person name="Cannon S."/>
            <person name="Schlueter J."/>
            <person name="Ma J."/>
            <person name="Mitros T."/>
            <person name="Nelson W."/>
            <person name="Hyten D."/>
            <person name="Song Q."/>
            <person name="Thelen J."/>
            <person name="Cheng J."/>
            <person name="Xu D."/>
            <person name="Hellsten U."/>
            <person name="May G."/>
            <person name="Yu Y."/>
            <person name="Sakurai T."/>
            <person name="Umezawa T."/>
            <person name="Bhattacharyya M."/>
            <person name="Sandhu D."/>
            <person name="Valliyodan B."/>
            <person name="Lindquist E."/>
            <person name="Peto M."/>
            <person name="Grant D."/>
            <person name="Shu S."/>
            <person name="Goodstein D."/>
            <person name="Barry K."/>
            <person name="Futrell-Griggs M."/>
            <person name="Abernathy B."/>
            <person name="Du J."/>
            <person name="Tian Z."/>
            <person name="Zhu L."/>
            <person name="Gill N."/>
            <person name="Joshi T."/>
            <person name="Libault M."/>
            <person name="Sethuraman A."/>
            <person name="Zhang X."/>
            <person name="Shinozaki K."/>
            <person name="Nguyen H."/>
            <person name="Wing R."/>
            <person name="Cregan P."/>
            <person name="Specht J."/>
            <person name="Grimwood J."/>
            <person name="Rokhsar D."/>
            <person name="Stacey G."/>
            <person name="Shoemaker R."/>
            <person name="Jackson S."/>
        </authorList>
    </citation>
    <scope>NUCLEOTIDE SEQUENCE</scope>
    <source>
        <tissue evidence="1">Callus</tissue>
    </source>
</reference>
<reference evidence="2" key="2">
    <citation type="submission" date="2018-02" db="UniProtKB">
        <authorList>
            <consortium name="EnsemblPlants"/>
        </authorList>
    </citation>
    <scope>IDENTIFICATION</scope>
    <source>
        <strain evidence="2">Williams 82</strain>
    </source>
</reference>
<dbReference type="EnsemblPlants" id="KRH38165">
    <property type="protein sequence ID" value="KRH38165"/>
    <property type="gene ID" value="GLYMA_09G115700"/>
</dbReference>
<organism evidence="1">
    <name type="scientific">Glycine max</name>
    <name type="common">Soybean</name>
    <name type="synonym">Glycine hispida</name>
    <dbReference type="NCBI Taxonomy" id="3847"/>
    <lineage>
        <taxon>Eukaryota</taxon>
        <taxon>Viridiplantae</taxon>
        <taxon>Streptophyta</taxon>
        <taxon>Embryophyta</taxon>
        <taxon>Tracheophyta</taxon>
        <taxon>Spermatophyta</taxon>
        <taxon>Magnoliopsida</taxon>
        <taxon>eudicotyledons</taxon>
        <taxon>Gunneridae</taxon>
        <taxon>Pentapetalae</taxon>
        <taxon>rosids</taxon>
        <taxon>fabids</taxon>
        <taxon>Fabales</taxon>
        <taxon>Fabaceae</taxon>
        <taxon>Papilionoideae</taxon>
        <taxon>50 kb inversion clade</taxon>
        <taxon>NPAAA clade</taxon>
        <taxon>indigoferoid/millettioid clade</taxon>
        <taxon>Phaseoleae</taxon>
        <taxon>Glycine</taxon>
        <taxon>Glycine subgen. Soja</taxon>
    </lineage>
</organism>
<evidence type="ECO:0000313" key="3">
    <source>
        <dbReference type="Proteomes" id="UP000008827"/>
    </source>
</evidence>
<sequence length="78" mass="8128">MVDLNLDDFGFFLDTDVDGLVESLGEGFGFPHLEGEDFASGDHGERGFELEGLGHAHGNGGLAGAGLADQEDCVAGRF</sequence>
<proteinExistence type="predicted"/>
<name>A0A0R0ICY4_SOYBN</name>
<reference evidence="1 2" key="1">
    <citation type="journal article" date="2010" name="Nature">
        <title>Genome sequence of the palaeopolyploid soybean.</title>
        <authorList>
            <person name="Schmutz J."/>
            <person name="Cannon S.B."/>
            <person name="Schlueter J."/>
            <person name="Ma J."/>
            <person name="Mitros T."/>
            <person name="Nelson W."/>
            <person name="Hyten D.L."/>
            <person name="Song Q."/>
            <person name="Thelen J.J."/>
            <person name="Cheng J."/>
            <person name="Xu D."/>
            <person name="Hellsten U."/>
            <person name="May G.D."/>
            <person name="Yu Y."/>
            <person name="Sakurai T."/>
            <person name="Umezawa T."/>
            <person name="Bhattacharyya M.K."/>
            <person name="Sandhu D."/>
            <person name="Valliyodan B."/>
            <person name="Lindquist E."/>
            <person name="Peto M."/>
            <person name="Grant D."/>
            <person name="Shu S."/>
            <person name="Goodstein D."/>
            <person name="Barry K."/>
            <person name="Futrell-Griggs M."/>
            <person name="Abernathy B."/>
            <person name="Du J."/>
            <person name="Tian Z."/>
            <person name="Zhu L."/>
            <person name="Gill N."/>
            <person name="Joshi T."/>
            <person name="Libault M."/>
            <person name="Sethuraman A."/>
            <person name="Zhang X.-C."/>
            <person name="Shinozaki K."/>
            <person name="Nguyen H.T."/>
            <person name="Wing R.A."/>
            <person name="Cregan P."/>
            <person name="Specht J."/>
            <person name="Grimwood J."/>
            <person name="Rokhsar D."/>
            <person name="Stacey G."/>
            <person name="Shoemaker R.C."/>
            <person name="Jackson S.A."/>
        </authorList>
    </citation>
    <scope>NUCLEOTIDE SEQUENCE [LARGE SCALE GENOMIC DNA]</scope>
    <source>
        <strain evidence="2">cv. Williams 82</strain>
        <tissue evidence="1">Callus</tissue>
    </source>
</reference>
<keyword evidence="3" id="KW-1185">Reference proteome</keyword>
<evidence type="ECO:0000313" key="1">
    <source>
        <dbReference type="EMBL" id="KRH38165.1"/>
    </source>
</evidence>